<comment type="domain">
    <text evidence="8">The N-terminal region contains the highly conserved SGGXDS motif, predicted to be a P-loop motif involved in ATP binding.</text>
</comment>
<comment type="catalytic activity">
    <reaction evidence="7 8">
        <text>cytidine(34) in tRNA(Ile2) + L-lysine + ATP = lysidine(34) in tRNA(Ile2) + AMP + diphosphate + H(+)</text>
        <dbReference type="Rhea" id="RHEA:43744"/>
        <dbReference type="Rhea" id="RHEA-COMP:10625"/>
        <dbReference type="Rhea" id="RHEA-COMP:10670"/>
        <dbReference type="ChEBI" id="CHEBI:15378"/>
        <dbReference type="ChEBI" id="CHEBI:30616"/>
        <dbReference type="ChEBI" id="CHEBI:32551"/>
        <dbReference type="ChEBI" id="CHEBI:33019"/>
        <dbReference type="ChEBI" id="CHEBI:82748"/>
        <dbReference type="ChEBI" id="CHEBI:83665"/>
        <dbReference type="ChEBI" id="CHEBI:456215"/>
        <dbReference type="EC" id="6.3.4.19"/>
    </reaction>
</comment>
<dbReference type="Proteomes" id="UP000612893">
    <property type="component" value="Unassembled WGS sequence"/>
</dbReference>
<dbReference type="GO" id="GO:0032267">
    <property type="term" value="F:tRNA(Ile)-lysidine synthase activity"/>
    <property type="evidence" value="ECO:0007669"/>
    <property type="project" value="UniProtKB-EC"/>
</dbReference>
<dbReference type="PANTHER" id="PTHR43033">
    <property type="entry name" value="TRNA(ILE)-LYSIDINE SYNTHASE-RELATED"/>
    <property type="match status" value="1"/>
</dbReference>
<dbReference type="SMART" id="SM00977">
    <property type="entry name" value="TilS_C"/>
    <property type="match status" value="1"/>
</dbReference>
<keyword evidence="4 8" id="KW-0819">tRNA processing</keyword>
<dbReference type="PANTHER" id="PTHR43033:SF1">
    <property type="entry name" value="TRNA(ILE)-LYSIDINE SYNTHASE-RELATED"/>
    <property type="match status" value="1"/>
</dbReference>
<keyword evidence="6 8" id="KW-0067">ATP-binding</keyword>
<dbReference type="InterPro" id="IPR012796">
    <property type="entry name" value="Lysidine-tRNA-synth_C"/>
</dbReference>
<evidence type="ECO:0000259" key="9">
    <source>
        <dbReference type="SMART" id="SM00977"/>
    </source>
</evidence>
<dbReference type="EMBL" id="JAEKNR010000070">
    <property type="protein sequence ID" value="MBJ7597615.1"/>
    <property type="molecule type" value="Genomic_DNA"/>
</dbReference>
<name>A0A934K8E9_9BACT</name>
<dbReference type="GO" id="GO:0005524">
    <property type="term" value="F:ATP binding"/>
    <property type="evidence" value="ECO:0007669"/>
    <property type="project" value="UniProtKB-UniRule"/>
</dbReference>
<feature type="binding site" evidence="8">
    <location>
        <begin position="28"/>
        <end position="33"/>
    </location>
    <ligand>
        <name>ATP</name>
        <dbReference type="ChEBI" id="CHEBI:30616"/>
    </ligand>
</feature>
<evidence type="ECO:0000256" key="5">
    <source>
        <dbReference type="ARBA" id="ARBA00022741"/>
    </source>
</evidence>
<dbReference type="InterPro" id="IPR012094">
    <property type="entry name" value="tRNA_Ile_lys_synt"/>
</dbReference>
<organism evidence="10 11">
    <name type="scientific">Candidatus Nephthysia bennettiae</name>
    <dbReference type="NCBI Taxonomy" id="3127016"/>
    <lineage>
        <taxon>Bacteria</taxon>
        <taxon>Bacillati</taxon>
        <taxon>Candidatus Dormiibacterota</taxon>
        <taxon>Candidatus Dormibacteria</taxon>
        <taxon>Candidatus Dormibacterales</taxon>
        <taxon>Candidatus Dormibacteraceae</taxon>
        <taxon>Candidatus Nephthysia</taxon>
    </lineage>
</organism>
<dbReference type="Pfam" id="PF11734">
    <property type="entry name" value="TilS_C"/>
    <property type="match status" value="1"/>
</dbReference>
<keyword evidence="3 8" id="KW-0436">Ligase</keyword>
<evidence type="ECO:0000313" key="10">
    <source>
        <dbReference type="EMBL" id="MBJ7597615.1"/>
    </source>
</evidence>
<evidence type="ECO:0000256" key="4">
    <source>
        <dbReference type="ARBA" id="ARBA00022694"/>
    </source>
</evidence>
<keyword evidence="5 8" id="KW-0547">Nucleotide-binding</keyword>
<dbReference type="SUPFAM" id="SSF52402">
    <property type="entry name" value="Adenine nucleotide alpha hydrolases-like"/>
    <property type="match status" value="1"/>
</dbReference>
<dbReference type="Pfam" id="PF01171">
    <property type="entry name" value="ATP_bind_3"/>
    <property type="match status" value="1"/>
</dbReference>
<dbReference type="InterPro" id="IPR014729">
    <property type="entry name" value="Rossmann-like_a/b/a_fold"/>
</dbReference>
<keyword evidence="11" id="KW-1185">Reference proteome</keyword>
<feature type="domain" description="Lysidine-tRNA(Ile) synthetase C-terminal" evidence="9">
    <location>
        <begin position="334"/>
        <end position="406"/>
    </location>
</feature>
<sequence>MSVIPAEGGLEGATRLLPTGARLLAAVSGGPDSSALLVWLAEGGRDVAAAHFDHVLRTGSEQDAEHVARLCRRLGVELFSGRREQALPRGSVQAAARTLRYEFMEEALRRSGRDLVLLGHTADDVVEGAVIHLLRGSGLAGARGMPGRRGPFLRPFLGVWRAELAAFLRSREVESLDDPANRDIRRFLRARVRHELLPQLELDSPGFKRRLWAATRSVARLQAQLEAQAAELGGERAALRAADRAVRMEAYRQLYGNQPALDRRQLESMDELTLRGRTGSGLDLPRGLRFRVGRERVEIVEARPPERSPATLHSRPCSGCPDPSAVHLRAGLRLRLGHRSPGLRMRPVGSPGRRKLQDILTDARVPRHLRDGLPLVFAEGRLAWVPGIALDADAAALPGEPAQHVWLEGPTGMVGVPDAGLDAYHSS</sequence>
<dbReference type="InterPro" id="IPR012795">
    <property type="entry name" value="tRNA_Ile_lys_synt_N"/>
</dbReference>
<dbReference type="AlphaFoldDB" id="A0A934K8E9"/>
<evidence type="ECO:0000256" key="6">
    <source>
        <dbReference type="ARBA" id="ARBA00022840"/>
    </source>
</evidence>
<comment type="subcellular location">
    <subcellularLocation>
        <location evidence="1 8">Cytoplasm</location>
    </subcellularLocation>
</comment>
<dbReference type="HAMAP" id="MF_01161">
    <property type="entry name" value="tRNA_Ile_lys_synt"/>
    <property type="match status" value="1"/>
</dbReference>
<dbReference type="GO" id="GO:0005737">
    <property type="term" value="C:cytoplasm"/>
    <property type="evidence" value="ECO:0007669"/>
    <property type="project" value="UniProtKB-SubCell"/>
</dbReference>
<dbReference type="SUPFAM" id="SSF56037">
    <property type="entry name" value="PheT/TilS domain"/>
    <property type="match status" value="1"/>
</dbReference>
<reference evidence="10" key="1">
    <citation type="submission" date="2020-10" db="EMBL/GenBank/DDBJ databases">
        <title>Ca. Dormibacterota MAGs.</title>
        <authorList>
            <person name="Montgomery K."/>
        </authorList>
    </citation>
    <scope>NUCLEOTIDE SEQUENCE [LARGE SCALE GENOMIC DNA]</scope>
    <source>
        <strain evidence="10">SC8812_S17_10</strain>
    </source>
</reference>
<evidence type="ECO:0000256" key="2">
    <source>
        <dbReference type="ARBA" id="ARBA00022490"/>
    </source>
</evidence>
<gene>
    <name evidence="8 10" type="primary">tilS</name>
    <name evidence="10" type="ORF">JF922_05960</name>
</gene>
<proteinExistence type="inferred from homology"/>
<accession>A0A934K8E9</accession>
<dbReference type="GO" id="GO:0006400">
    <property type="term" value="P:tRNA modification"/>
    <property type="evidence" value="ECO:0007669"/>
    <property type="project" value="UniProtKB-UniRule"/>
</dbReference>
<evidence type="ECO:0000256" key="1">
    <source>
        <dbReference type="ARBA" id="ARBA00004496"/>
    </source>
</evidence>
<keyword evidence="2 8" id="KW-0963">Cytoplasm</keyword>
<comment type="caution">
    <text evidence="10">The sequence shown here is derived from an EMBL/GenBank/DDBJ whole genome shotgun (WGS) entry which is preliminary data.</text>
</comment>
<dbReference type="NCBIfam" id="TIGR02433">
    <property type="entry name" value="lysidine_TilS_C"/>
    <property type="match status" value="1"/>
</dbReference>
<protein>
    <recommendedName>
        <fullName evidence="8">tRNA(Ile)-lysidine synthase</fullName>
        <ecNumber evidence="8">6.3.4.19</ecNumber>
    </recommendedName>
    <alternativeName>
        <fullName evidence="8">tRNA(Ile)-2-lysyl-cytidine synthase</fullName>
    </alternativeName>
    <alternativeName>
        <fullName evidence="8">tRNA(Ile)-lysidine synthetase</fullName>
    </alternativeName>
</protein>
<dbReference type="EC" id="6.3.4.19" evidence="8"/>
<dbReference type="RefSeq" id="WP_338199988.1">
    <property type="nucleotide sequence ID" value="NZ_JAEKNR010000070.1"/>
</dbReference>
<dbReference type="Gene3D" id="3.40.50.620">
    <property type="entry name" value="HUPs"/>
    <property type="match status" value="1"/>
</dbReference>
<dbReference type="CDD" id="cd01992">
    <property type="entry name" value="TilS_N"/>
    <property type="match status" value="1"/>
</dbReference>
<comment type="similarity">
    <text evidence="8">Belongs to the tRNA(Ile)-lysidine synthase family.</text>
</comment>
<evidence type="ECO:0000256" key="8">
    <source>
        <dbReference type="HAMAP-Rule" id="MF_01161"/>
    </source>
</evidence>
<dbReference type="InterPro" id="IPR011063">
    <property type="entry name" value="TilS/TtcA_N"/>
</dbReference>
<evidence type="ECO:0000313" key="11">
    <source>
        <dbReference type="Proteomes" id="UP000612893"/>
    </source>
</evidence>
<comment type="function">
    <text evidence="8">Ligates lysine onto the cytidine present at position 34 of the AUA codon-specific tRNA(Ile) that contains the anticodon CAU, in an ATP-dependent manner. Cytidine is converted to lysidine, thus changing the amino acid specificity of the tRNA from methionine to isoleucine.</text>
</comment>
<dbReference type="NCBIfam" id="TIGR02432">
    <property type="entry name" value="lysidine_TilS_N"/>
    <property type="match status" value="1"/>
</dbReference>
<evidence type="ECO:0000256" key="7">
    <source>
        <dbReference type="ARBA" id="ARBA00048539"/>
    </source>
</evidence>
<evidence type="ECO:0000256" key="3">
    <source>
        <dbReference type="ARBA" id="ARBA00022598"/>
    </source>
</evidence>